<feature type="compositionally biased region" description="Basic and acidic residues" evidence="5">
    <location>
        <begin position="323"/>
        <end position="339"/>
    </location>
</feature>
<dbReference type="GO" id="GO:0005829">
    <property type="term" value="C:cytosol"/>
    <property type="evidence" value="ECO:0007669"/>
    <property type="project" value="TreeGrafter"/>
</dbReference>
<dbReference type="PANTHER" id="PTHR30419:SF8">
    <property type="entry name" value="NITROGEN ASSIMILATION TRANSCRIPTIONAL ACTIVATOR-RELATED"/>
    <property type="match status" value="1"/>
</dbReference>
<dbReference type="Pfam" id="PF03466">
    <property type="entry name" value="LysR_substrate"/>
    <property type="match status" value="1"/>
</dbReference>
<dbReference type="SUPFAM" id="SSF53850">
    <property type="entry name" value="Periplasmic binding protein-like II"/>
    <property type="match status" value="1"/>
</dbReference>
<dbReference type="InterPro" id="IPR036388">
    <property type="entry name" value="WH-like_DNA-bd_sf"/>
</dbReference>
<dbReference type="InterPro" id="IPR005119">
    <property type="entry name" value="LysR_subst-bd"/>
</dbReference>
<evidence type="ECO:0000256" key="5">
    <source>
        <dbReference type="SAM" id="MobiDB-lite"/>
    </source>
</evidence>
<dbReference type="PRINTS" id="PR00039">
    <property type="entry name" value="HTHLYSR"/>
</dbReference>
<dbReference type="SUPFAM" id="SSF46785">
    <property type="entry name" value="Winged helix' DNA-binding domain"/>
    <property type="match status" value="1"/>
</dbReference>
<dbReference type="RefSeq" id="WP_065276592.1">
    <property type="nucleotide sequence ID" value="NZ_CP050086.1"/>
</dbReference>
<dbReference type="AlphaFoldDB" id="A0A1B8RCS7"/>
<evidence type="ECO:0000256" key="2">
    <source>
        <dbReference type="ARBA" id="ARBA00023015"/>
    </source>
</evidence>
<proteinExistence type="inferred from homology"/>
<dbReference type="GeneID" id="61426878"/>
<dbReference type="PANTHER" id="PTHR30419">
    <property type="entry name" value="HTH-TYPE TRANSCRIPTIONAL REGULATOR YBHD"/>
    <property type="match status" value="1"/>
</dbReference>
<comment type="similarity">
    <text evidence="1">Belongs to the LysR transcriptional regulatory family.</text>
</comment>
<feature type="region of interest" description="Disordered" evidence="5">
    <location>
        <begin position="312"/>
        <end position="339"/>
    </location>
</feature>
<reference evidence="6" key="1">
    <citation type="journal article" date="2015" name="BMC Genomics">
        <title>Transcriptome profiling of a Rhizobium leguminosarum bv. trifolii rosR mutant reveals the role of the transcriptional regulator RosR in motility, synthesis of cell-surface components, and other cellular processes.</title>
        <authorList>
            <person name="Rachwal K."/>
            <person name="Matczynska E."/>
            <person name="Janczarek M."/>
        </authorList>
    </citation>
    <scope>NUCLEOTIDE SEQUENCE</scope>
    <source>
        <strain evidence="6">Rt24.2</strain>
    </source>
</reference>
<dbReference type="Gene3D" id="3.40.190.10">
    <property type="entry name" value="Periplasmic binding protein-like II"/>
    <property type="match status" value="2"/>
</dbReference>
<dbReference type="CDD" id="cd05466">
    <property type="entry name" value="PBP2_LTTR_substrate"/>
    <property type="match status" value="1"/>
</dbReference>
<keyword evidence="3" id="KW-0238">DNA-binding</keyword>
<dbReference type="PROSITE" id="PS50931">
    <property type="entry name" value="HTH_LYSR"/>
    <property type="match status" value="1"/>
</dbReference>
<dbReference type="InterPro" id="IPR050950">
    <property type="entry name" value="HTH-type_LysR_regulators"/>
</dbReference>
<keyword evidence="2" id="KW-0805">Transcription regulation</keyword>
<organism evidence="6">
    <name type="scientific">Rhizobium leguminosarum bv. trifolii</name>
    <dbReference type="NCBI Taxonomy" id="386"/>
    <lineage>
        <taxon>Bacteria</taxon>
        <taxon>Pseudomonadati</taxon>
        <taxon>Pseudomonadota</taxon>
        <taxon>Alphaproteobacteria</taxon>
        <taxon>Hyphomicrobiales</taxon>
        <taxon>Rhizobiaceae</taxon>
        <taxon>Rhizobium/Agrobacterium group</taxon>
        <taxon>Rhizobium</taxon>
    </lineage>
</organism>
<dbReference type="InterPro" id="IPR000847">
    <property type="entry name" value="LysR_HTH_N"/>
</dbReference>
<reference evidence="6" key="2">
    <citation type="journal article" date="2016" name="Front. Microbiol.">
        <title>The Regulatory Protein RosR Affects Rhizobium leguminosarum bv. trifolii Protein Profiles, Cell Surface Properties, and Symbiosis with Clover.</title>
        <authorList>
            <person name="Rachwal K."/>
            <person name="Boguszewska A."/>
            <person name="Kopcinska J."/>
            <person name="Karas M."/>
            <person name="Tchorzewski M."/>
            <person name="Janczarek M."/>
        </authorList>
    </citation>
    <scope>NUCLEOTIDE SEQUENCE</scope>
    <source>
        <strain evidence="6">Rt24.2</strain>
    </source>
</reference>
<accession>A0A1B8RCS7</accession>
<dbReference type="Gene3D" id="1.10.10.10">
    <property type="entry name" value="Winged helix-like DNA-binding domain superfamily/Winged helix DNA-binding domain"/>
    <property type="match status" value="1"/>
</dbReference>
<dbReference type="InterPro" id="IPR036390">
    <property type="entry name" value="WH_DNA-bd_sf"/>
</dbReference>
<protein>
    <submittedName>
        <fullName evidence="6">Uncharacterized protein</fullName>
    </submittedName>
</protein>
<dbReference type="Pfam" id="PF00126">
    <property type="entry name" value="HTH_1"/>
    <property type="match status" value="1"/>
</dbReference>
<name>A0A1B8RCS7_RHILT</name>
<dbReference type="EMBL" id="KX488208">
    <property type="protein sequence ID" value="AOO90572.1"/>
    <property type="molecule type" value="Genomic_DNA"/>
</dbReference>
<evidence type="ECO:0000256" key="3">
    <source>
        <dbReference type="ARBA" id="ARBA00023125"/>
    </source>
</evidence>
<evidence type="ECO:0000313" key="6">
    <source>
        <dbReference type="EMBL" id="AOO90572.1"/>
    </source>
</evidence>
<sequence>MPASHLNLDPKKLLYLASIIESGSLKSAAKALEISQPALSTSMSRLEAELGLQILLRGPTGVTPTPIGEVLYGHARLVRDAIELAERALLNVNGDHPLSIRIGSLPSLASTVMPMALSRWREAHADRDLQVVEAPQIDLLIGLLRGEFDFVFGFTECYDLEDGLRQRVLFRDKLLVIARSEHPLSTAKNLSWETLVRYPWVAPTARRAHAILAAALKIAKLAPPERVTVCGSVTLLKSLVIDSDHLAVLPAHAVRSELADGRLCGLAITDPALDRNIAVFFRDGYHLDGHSRDLVKFVEAVGQELCRRPEAVPAEQASLQEATRPECPRPRKVSQGDRP</sequence>
<evidence type="ECO:0000256" key="1">
    <source>
        <dbReference type="ARBA" id="ARBA00009437"/>
    </source>
</evidence>
<dbReference type="GO" id="GO:0003700">
    <property type="term" value="F:DNA-binding transcription factor activity"/>
    <property type="evidence" value="ECO:0007669"/>
    <property type="project" value="InterPro"/>
</dbReference>
<keyword evidence="4" id="KW-0804">Transcription</keyword>
<evidence type="ECO:0000256" key="4">
    <source>
        <dbReference type="ARBA" id="ARBA00023163"/>
    </source>
</evidence>
<dbReference type="GO" id="GO:0003677">
    <property type="term" value="F:DNA binding"/>
    <property type="evidence" value="ECO:0007669"/>
    <property type="project" value="UniProtKB-KW"/>
</dbReference>